<dbReference type="FunFam" id="3.30.230.40:FF:000001">
    <property type="entry name" value="Imidazoleglycerol-phosphate dehydratase HisB"/>
    <property type="match status" value="1"/>
</dbReference>
<accession>A0A140L9I5</accession>
<sequence>MRKANVERKTLETDIKLLFQMDGQGKYEIDTGIGFFDHMLQLMCKHGFFDMDLACKGDLAVDNHHTVEDVGIVLGKAFAEALGDKAGIARYGTAYTPMDESLSMVSVDISGRPYLHYNVSFQNPYAGKFETELVEEFFRAFVNHARITLHIHLICGKNTHHIIESIFKGFGRALDQASAIQGRIHGILSSKGLI</sequence>
<gene>
    <name evidence="6 8" type="primary">hisB</name>
    <name evidence="8" type="ORF">AN619_07400</name>
</gene>
<dbReference type="InterPro" id="IPR000807">
    <property type="entry name" value="ImidazoleglycerolP_deHydtase"/>
</dbReference>
<evidence type="ECO:0000313" key="9">
    <source>
        <dbReference type="Proteomes" id="UP000070456"/>
    </source>
</evidence>
<evidence type="ECO:0000256" key="7">
    <source>
        <dbReference type="RuleBase" id="RU000599"/>
    </source>
</evidence>
<dbReference type="NCBIfam" id="NF002111">
    <property type="entry name" value="PRK00951.2-1"/>
    <property type="match status" value="1"/>
</dbReference>
<dbReference type="EMBL" id="LOEE01000019">
    <property type="protein sequence ID" value="KXG77210.1"/>
    <property type="molecule type" value="Genomic_DNA"/>
</dbReference>
<dbReference type="PANTHER" id="PTHR23133:SF2">
    <property type="entry name" value="IMIDAZOLEGLYCEROL-PHOSPHATE DEHYDRATASE"/>
    <property type="match status" value="1"/>
</dbReference>
<dbReference type="GO" id="GO:0004424">
    <property type="term" value="F:imidazoleglycerol-phosphate dehydratase activity"/>
    <property type="evidence" value="ECO:0007669"/>
    <property type="project" value="UniProtKB-UniRule"/>
</dbReference>
<dbReference type="InterPro" id="IPR020565">
    <property type="entry name" value="ImidazoleglycerP_deHydtase_CS"/>
</dbReference>
<comment type="caution">
    <text evidence="8">The sequence shown here is derived from an EMBL/GenBank/DDBJ whole genome shotgun (WGS) entry which is preliminary data.</text>
</comment>
<name>A0A140L9I5_9FIRM</name>
<comment type="catalytic activity">
    <reaction evidence="6 7">
        <text>D-erythro-1-(imidazol-4-yl)glycerol 3-phosphate = 3-(imidazol-4-yl)-2-oxopropyl phosphate + H2O</text>
        <dbReference type="Rhea" id="RHEA:11040"/>
        <dbReference type="ChEBI" id="CHEBI:15377"/>
        <dbReference type="ChEBI" id="CHEBI:57766"/>
        <dbReference type="ChEBI" id="CHEBI:58278"/>
        <dbReference type="EC" id="4.2.1.19"/>
    </reaction>
</comment>
<dbReference type="EC" id="4.2.1.19" evidence="6 7"/>
<comment type="similarity">
    <text evidence="6 7">Belongs to the imidazoleglycerol-phosphate dehydratase family.</text>
</comment>
<protein>
    <recommendedName>
        <fullName evidence="2 6">Imidazoleglycerol-phosphate dehydratase</fullName>
        <shortName evidence="6">IGPD</shortName>
        <ecNumber evidence="6 7">4.2.1.19</ecNumber>
    </recommendedName>
</protein>
<organism evidence="8 9">
    <name type="scientific">Thermotalea metallivorans</name>
    <dbReference type="NCBI Taxonomy" id="520762"/>
    <lineage>
        <taxon>Bacteria</taxon>
        <taxon>Bacillati</taxon>
        <taxon>Bacillota</taxon>
        <taxon>Clostridia</taxon>
        <taxon>Peptostreptococcales</taxon>
        <taxon>Thermotaleaceae</taxon>
        <taxon>Thermotalea</taxon>
    </lineage>
</organism>
<evidence type="ECO:0000256" key="4">
    <source>
        <dbReference type="ARBA" id="ARBA00023102"/>
    </source>
</evidence>
<reference evidence="8 9" key="1">
    <citation type="submission" date="2015-12" db="EMBL/GenBank/DDBJ databases">
        <title>Draft genome sequence of the thermoanaerobe Thermotalea metallivorans, an isolate from the runoff channel of the Great Artesian Basin, Australia.</title>
        <authorList>
            <person name="Patel B.K."/>
        </authorList>
    </citation>
    <scope>NUCLEOTIDE SEQUENCE [LARGE SCALE GENOMIC DNA]</scope>
    <source>
        <strain evidence="8 9">B2-1</strain>
    </source>
</reference>
<evidence type="ECO:0000256" key="6">
    <source>
        <dbReference type="HAMAP-Rule" id="MF_00076"/>
    </source>
</evidence>
<dbReference type="UniPathway" id="UPA00031">
    <property type="reaction ID" value="UER00011"/>
</dbReference>
<keyword evidence="4 6" id="KW-0368">Histidine biosynthesis</keyword>
<dbReference type="PANTHER" id="PTHR23133">
    <property type="entry name" value="IMIDAZOLEGLYCEROL-PHOSPHATE DEHYDRATASE HIS7"/>
    <property type="match status" value="1"/>
</dbReference>
<dbReference type="RefSeq" id="WP_068555111.1">
    <property type="nucleotide sequence ID" value="NZ_LOEE01000019.1"/>
</dbReference>
<dbReference type="NCBIfam" id="NF002107">
    <property type="entry name" value="PRK00951.1-2"/>
    <property type="match status" value="1"/>
</dbReference>
<keyword evidence="3 6" id="KW-0028">Amino-acid biosynthesis</keyword>
<evidence type="ECO:0000256" key="3">
    <source>
        <dbReference type="ARBA" id="ARBA00022605"/>
    </source>
</evidence>
<dbReference type="PATRIC" id="fig|520762.4.peg.826"/>
<evidence type="ECO:0000313" key="8">
    <source>
        <dbReference type="EMBL" id="KXG77210.1"/>
    </source>
</evidence>
<dbReference type="Proteomes" id="UP000070456">
    <property type="component" value="Unassembled WGS sequence"/>
</dbReference>
<evidence type="ECO:0000256" key="5">
    <source>
        <dbReference type="ARBA" id="ARBA00023239"/>
    </source>
</evidence>
<evidence type="ECO:0000256" key="2">
    <source>
        <dbReference type="ARBA" id="ARBA00016664"/>
    </source>
</evidence>
<keyword evidence="6" id="KW-0963">Cytoplasm</keyword>
<keyword evidence="9" id="KW-1185">Reference proteome</keyword>
<dbReference type="NCBIfam" id="NF002114">
    <property type="entry name" value="PRK00951.2-4"/>
    <property type="match status" value="1"/>
</dbReference>
<dbReference type="CDD" id="cd07914">
    <property type="entry name" value="IGPD"/>
    <property type="match status" value="1"/>
</dbReference>
<dbReference type="AlphaFoldDB" id="A0A140L9I5"/>
<dbReference type="Gene3D" id="3.30.230.40">
    <property type="entry name" value="Imidazole glycerol phosphate dehydratase, domain 1"/>
    <property type="match status" value="2"/>
</dbReference>
<dbReference type="HAMAP" id="MF_00076">
    <property type="entry name" value="HisB"/>
    <property type="match status" value="1"/>
</dbReference>
<dbReference type="InterPro" id="IPR038494">
    <property type="entry name" value="IGPD_sf"/>
</dbReference>
<keyword evidence="5 6" id="KW-0456">Lyase</keyword>
<dbReference type="STRING" id="520762.AN619_07400"/>
<proteinExistence type="inferred from homology"/>
<dbReference type="Pfam" id="PF00475">
    <property type="entry name" value="IGPD"/>
    <property type="match status" value="1"/>
</dbReference>
<dbReference type="OrthoDB" id="9790411at2"/>
<dbReference type="PROSITE" id="PS00954">
    <property type="entry name" value="IGP_DEHYDRATASE_1"/>
    <property type="match status" value="1"/>
</dbReference>
<dbReference type="SUPFAM" id="SSF54211">
    <property type="entry name" value="Ribosomal protein S5 domain 2-like"/>
    <property type="match status" value="2"/>
</dbReference>
<dbReference type="GO" id="GO:0000105">
    <property type="term" value="P:L-histidine biosynthetic process"/>
    <property type="evidence" value="ECO:0007669"/>
    <property type="project" value="UniProtKB-UniRule"/>
</dbReference>
<dbReference type="PROSITE" id="PS00955">
    <property type="entry name" value="IGP_DEHYDRATASE_2"/>
    <property type="match status" value="1"/>
</dbReference>
<comment type="pathway">
    <text evidence="1 6 7">Amino-acid biosynthesis; L-histidine biosynthesis; L-histidine from 5-phospho-alpha-D-ribose 1-diphosphate: step 6/9.</text>
</comment>
<dbReference type="GO" id="GO:0005737">
    <property type="term" value="C:cytoplasm"/>
    <property type="evidence" value="ECO:0007669"/>
    <property type="project" value="UniProtKB-SubCell"/>
</dbReference>
<dbReference type="InterPro" id="IPR020568">
    <property type="entry name" value="Ribosomal_Su5_D2-typ_SF"/>
</dbReference>
<comment type="subcellular location">
    <subcellularLocation>
        <location evidence="6 7">Cytoplasm</location>
    </subcellularLocation>
</comment>
<dbReference type="FunFam" id="3.30.230.40:FF:000003">
    <property type="entry name" value="Imidazoleglycerol-phosphate dehydratase HisB"/>
    <property type="match status" value="1"/>
</dbReference>
<evidence type="ECO:0000256" key="1">
    <source>
        <dbReference type="ARBA" id="ARBA00005047"/>
    </source>
</evidence>